<keyword evidence="1" id="KW-0812">Transmembrane</keyword>
<organism evidence="2 3">
    <name type="scientific">Lophiostoma macrostomum CBS 122681</name>
    <dbReference type="NCBI Taxonomy" id="1314788"/>
    <lineage>
        <taxon>Eukaryota</taxon>
        <taxon>Fungi</taxon>
        <taxon>Dikarya</taxon>
        <taxon>Ascomycota</taxon>
        <taxon>Pezizomycotina</taxon>
        <taxon>Dothideomycetes</taxon>
        <taxon>Pleosporomycetidae</taxon>
        <taxon>Pleosporales</taxon>
        <taxon>Lophiostomataceae</taxon>
        <taxon>Lophiostoma</taxon>
    </lineage>
</organism>
<keyword evidence="3" id="KW-1185">Reference proteome</keyword>
<name>A0A6A6STG2_9PLEO</name>
<reference evidence="2" key="1">
    <citation type="journal article" date="2020" name="Stud. Mycol.">
        <title>101 Dothideomycetes genomes: a test case for predicting lifestyles and emergence of pathogens.</title>
        <authorList>
            <person name="Haridas S."/>
            <person name="Albert R."/>
            <person name="Binder M."/>
            <person name="Bloem J."/>
            <person name="Labutti K."/>
            <person name="Salamov A."/>
            <person name="Andreopoulos B."/>
            <person name="Baker S."/>
            <person name="Barry K."/>
            <person name="Bills G."/>
            <person name="Bluhm B."/>
            <person name="Cannon C."/>
            <person name="Castanera R."/>
            <person name="Culley D."/>
            <person name="Daum C."/>
            <person name="Ezra D."/>
            <person name="Gonzalez J."/>
            <person name="Henrissat B."/>
            <person name="Kuo A."/>
            <person name="Liang C."/>
            <person name="Lipzen A."/>
            <person name="Lutzoni F."/>
            <person name="Magnuson J."/>
            <person name="Mondo S."/>
            <person name="Nolan M."/>
            <person name="Ohm R."/>
            <person name="Pangilinan J."/>
            <person name="Park H.-J."/>
            <person name="Ramirez L."/>
            <person name="Alfaro M."/>
            <person name="Sun H."/>
            <person name="Tritt A."/>
            <person name="Yoshinaga Y."/>
            <person name="Zwiers L.-H."/>
            <person name="Turgeon B."/>
            <person name="Goodwin S."/>
            <person name="Spatafora J."/>
            <person name="Crous P."/>
            <person name="Grigoriev I."/>
        </authorList>
    </citation>
    <scope>NUCLEOTIDE SEQUENCE</scope>
    <source>
        <strain evidence="2">CBS 122681</strain>
    </source>
</reference>
<sequence>MPTIPVLLSRAQAQEASKSRLTGTAIAFLVPLFVVFIFGPFFCIWLVKHRRAANAVPSITFKYTSPRQRREDVKKELEGVTKVVSNVTSGKAKSKDAGVGTVERKASIDGASIAERDWSVRNCF</sequence>
<accession>A0A6A6STG2</accession>
<dbReference type="EMBL" id="MU004439">
    <property type="protein sequence ID" value="KAF2650969.1"/>
    <property type="molecule type" value="Genomic_DNA"/>
</dbReference>
<evidence type="ECO:0000313" key="2">
    <source>
        <dbReference type="EMBL" id="KAF2650969.1"/>
    </source>
</evidence>
<evidence type="ECO:0000313" key="3">
    <source>
        <dbReference type="Proteomes" id="UP000799324"/>
    </source>
</evidence>
<dbReference type="Proteomes" id="UP000799324">
    <property type="component" value="Unassembled WGS sequence"/>
</dbReference>
<keyword evidence="1" id="KW-1133">Transmembrane helix</keyword>
<feature type="transmembrane region" description="Helical" evidence="1">
    <location>
        <begin position="23"/>
        <end position="47"/>
    </location>
</feature>
<proteinExistence type="predicted"/>
<protein>
    <submittedName>
        <fullName evidence="2">Uncharacterized protein</fullName>
    </submittedName>
</protein>
<evidence type="ECO:0000256" key="1">
    <source>
        <dbReference type="SAM" id="Phobius"/>
    </source>
</evidence>
<gene>
    <name evidence="2" type="ORF">K491DRAFT_696877</name>
</gene>
<dbReference type="OrthoDB" id="8062037at2759"/>
<keyword evidence="1" id="KW-0472">Membrane</keyword>
<dbReference type="AlphaFoldDB" id="A0A6A6STG2"/>